<dbReference type="Pfam" id="PF07995">
    <property type="entry name" value="GSDH"/>
    <property type="match status" value="1"/>
</dbReference>
<dbReference type="SUPFAM" id="SSF50952">
    <property type="entry name" value="Soluble quinoprotein glucose dehydrogenase"/>
    <property type="match status" value="1"/>
</dbReference>
<dbReference type="Pfam" id="PF14252">
    <property type="entry name" value="DUF4347"/>
    <property type="match status" value="1"/>
</dbReference>
<accession>A0A1Z4JCP8</accession>
<dbReference type="InterPro" id="IPR003644">
    <property type="entry name" value="Calx_beta"/>
</dbReference>
<dbReference type="GO" id="GO:0007154">
    <property type="term" value="P:cell communication"/>
    <property type="evidence" value="ECO:0007669"/>
    <property type="project" value="InterPro"/>
</dbReference>
<dbReference type="Pfam" id="PF07691">
    <property type="entry name" value="PA14"/>
    <property type="match status" value="2"/>
</dbReference>
<keyword evidence="6" id="KW-1185">Reference proteome</keyword>
<dbReference type="InterPro" id="IPR011041">
    <property type="entry name" value="Quinoprot_gluc/sorb_DH_b-prop"/>
</dbReference>
<dbReference type="SMART" id="SM00758">
    <property type="entry name" value="PA14"/>
    <property type="match status" value="2"/>
</dbReference>
<keyword evidence="3" id="KW-0106">Calcium</keyword>
<gene>
    <name evidence="5" type="ORF">NIES2135_13490</name>
</gene>
<feature type="domain" description="PA14" evidence="4">
    <location>
        <begin position="200"/>
        <end position="337"/>
    </location>
</feature>
<dbReference type="GO" id="GO:0016020">
    <property type="term" value="C:membrane"/>
    <property type="evidence" value="ECO:0007669"/>
    <property type="project" value="InterPro"/>
</dbReference>
<dbReference type="InterPro" id="IPR011042">
    <property type="entry name" value="6-blade_b-propeller_TolB-like"/>
</dbReference>
<dbReference type="InterPro" id="IPR037524">
    <property type="entry name" value="PA14/GLEYA"/>
</dbReference>
<dbReference type="SUPFAM" id="SSF141072">
    <property type="entry name" value="CalX-like"/>
    <property type="match status" value="2"/>
</dbReference>
<reference evidence="5 6" key="1">
    <citation type="submission" date="2017-06" db="EMBL/GenBank/DDBJ databases">
        <title>Genome sequencing of cyanobaciteial culture collection at National Institute for Environmental Studies (NIES).</title>
        <authorList>
            <person name="Hirose Y."/>
            <person name="Shimura Y."/>
            <person name="Fujisawa T."/>
            <person name="Nakamura Y."/>
            <person name="Kawachi M."/>
        </authorList>
    </citation>
    <scope>NUCLEOTIDE SEQUENCE [LARGE SCALE GENOMIC DNA]</scope>
    <source>
        <strain evidence="5 6">NIES-2135</strain>
    </source>
</reference>
<dbReference type="Gene3D" id="3.90.182.10">
    <property type="entry name" value="Toxin - Anthrax Protective Antigen,domain 1"/>
    <property type="match status" value="1"/>
</dbReference>
<dbReference type="Gene3D" id="2.60.120.380">
    <property type="match status" value="1"/>
</dbReference>
<feature type="domain" description="PA14" evidence="4">
    <location>
        <begin position="349"/>
        <end position="486"/>
    </location>
</feature>
<evidence type="ECO:0000256" key="3">
    <source>
        <dbReference type="ARBA" id="ARBA00022837"/>
    </source>
</evidence>
<dbReference type="Gene3D" id="2.60.40.2030">
    <property type="match status" value="2"/>
</dbReference>
<proteinExistence type="predicted"/>
<dbReference type="InterPro" id="IPR011658">
    <property type="entry name" value="PA14_dom"/>
</dbReference>
<evidence type="ECO:0000256" key="2">
    <source>
        <dbReference type="ARBA" id="ARBA00022737"/>
    </source>
</evidence>
<dbReference type="SMART" id="SM00237">
    <property type="entry name" value="Calx_beta"/>
    <property type="match status" value="2"/>
</dbReference>
<dbReference type="SUPFAM" id="SSF56988">
    <property type="entry name" value="Anthrax protective antigen"/>
    <property type="match status" value="2"/>
</dbReference>
<dbReference type="Proteomes" id="UP000217895">
    <property type="component" value="Chromosome"/>
</dbReference>
<dbReference type="PANTHER" id="PTHR19328:SF13">
    <property type="entry name" value="HIPL1 PROTEIN"/>
    <property type="match status" value="1"/>
</dbReference>
<dbReference type="AlphaFoldDB" id="A0A1Z4JCP8"/>
<name>A0A1Z4JCP8_LEPBY</name>
<evidence type="ECO:0000259" key="4">
    <source>
        <dbReference type="PROSITE" id="PS51820"/>
    </source>
</evidence>
<protein>
    <submittedName>
        <fullName evidence="5">PA14 domain-containing protein</fullName>
    </submittedName>
</protein>
<dbReference type="InterPro" id="IPR012938">
    <property type="entry name" value="Glc/Sorbosone_DH"/>
</dbReference>
<dbReference type="PANTHER" id="PTHR19328">
    <property type="entry name" value="HEDGEHOG-INTERACTING PROTEIN"/>
    <property type="match status" value="1"/>
</dbReference>
<keyword evidence="2" id="KW-0677">Repeat</keyword>
<evidence type="ECO:0000313" key="6">
    <source>
        <dbReference type="Proteomes" id="UP000217895"/>
    </source>
</evidence>
<dbReference type="Pfam" id="PF03160">
    <property type="entry name" value="Calx-beta"/>
    <property type="match status" value="2"/>
</dbReference>
<dbReference type="PROSITE" id="PS51820">
    <property type="entry name" value="PA14"/>
    <property type="match status" value="2"/>
</dbReference>
<evidence type="ECO:0000313" key="5">
    <source>
        <dbReference type="EMBL" id="BAY54532.1"/>
    </source>
</evidence>
<sequence>MQNLLNSSSVFDLNSSPVGSRPWFDSASSLSQSNASRIVFIDSAIAQAHTLASSVIDGTKIVLLDSHKDGIDQISQVLASYQNVESVYIASHGSINSLSLGNATLDLATITTYQDRLSTWATSLAPNADILLYGCNVALGDPALIQQLSQITGADVAASTDATGNLASGGNWILEAQTGAIESPLPFDLDRLAGYTSLLETGNGLFGQYFDNIDFTNLRLTRTDATVNFNWGSGSPDPLIGADTFSIRWTGQILAPVTGTYTFFTTTDDGNRLFINGQQVINNYRDQAATERSGTINLVAGQRYNIAMDYYENGGLASARLQWSAPGITKQVVPQSQLFSTALPPVQPGTGNGLQGEYFDNIDFTNLRVTRTDATVNFNWGTGSPAPSIAADTFSVRWTGQVQPLYSDTYTFFTTTDDGVRLFVNNQLVIDSFIDQAAIERTGTIALQAGLRYDIRMEYYERGGRASALLGWLSPNQVRQIIPQAQLYSGRVTVNPGTIVIGTNAVTVDESAGTAAIRVDRINGSDGVATVRYTTANGSGANAAIAGQDYTLTEGILTFAAGETSKIVTIPILNDATTEATEEFGFGLGETTGAALGTNRTALIQIIDDDAVDSSYAFSSENFNVNENAGAVTITVQRSGNTTVAGSVNYATSNGTATAGADYTTSIGTLNFAAGQTNQTFTVPITEDTEGERNETFNIILSNPSAGILGTQQTATVTIADNDPGSFAREAVITGLSQPTAFDWTPGGEYLFIAQKNGVVRVARNGVLQQTPAVDISAIVNSPRDRGLLGLAVHPQFFSGSPYVYLLYSYDPPETASQTDPEAVRDGVGNRASRLGRFTATITNGIVSINPASEVVILGKNSTWQNISRPDENSTNNFNIPESGRNSDGTFVQDFLNLDSESHAIGTVKFGTDGFLYVSNGDGASYNAVDPRAVRTLNIDSLSGKILRIDPITGNAPASNPFYDGNPQSNRSKVWQLGLRNPFRFTINRQNGQPYIGDVGWTKWEEVNTGGPGANFGWVAYEGGNGTSNRTGGYQDLPSVQAFYAGPQTGLTAPIYAYQHFGSGGNAIAVGDFYTGNTFPSIYDNNLFITDLSKGTVDALVFDANGVVVGQRRFASGVFGLAQITTGSDGNLYYASLGSGEIGRWRPIG</sequence>
<dbReference type="Gene3D" id="2.120.10.30">
    <property type="entry name" value="TolB, C-terminal domain"/>
    <property type="match status" value="1"/>
</dbReference>
<dbReference type="InterPro" id="IPR038081">
    <property type="entry name" value="CalX-like_sf"/>
</dbReference>
<evidence type="ECO:0000256" key="1">
    <source>
        <dbReference type="ARBA" id="ARBA00022729"/>
    </source>
</evidence>
<organism evidence="5 6">
    <name type="scientific">Leptolyngbya boryana NIES-2135</name>
    <dbReference type="NCBI Taxonomy" id="1973484"/>
    <lineage>
        <taxon>Bacteria</taxon>
        <taxon>Bacillati</taxon>
        <taxon>Cyanobacteriota</taxon>
        <taxon>Cyanophyceae</taxon>
        <taxon>Leptolyngbyales</taxon>
        <taxon>Leptolyngbyaceae</taxon>
        <taxon>Leptolyngbya group</taxon>
        <taxon>Leptolyngbya</taxon>
    </lineage>
</organism>
<dbReference type="EMBL" id="AP018203">
    <property type="protein sequence ID" value="BAY54532.1"/>
    <property type="molecule type" value="Genomic_DNA"/>
</dbReference>
<dbReference type="InterPro" id="IPR025592">
    <property type="entry name" value="DUF4347"/>
</dbReference>
<keyword evidence="1" id="KW-0732">Signal</keyword>